<feature type="domain" description="CCHC-type" evidence="3">
    <location>
        <begin position="90"/>
        <end position="105"/>
    </location>
</feature>
<evidence type="ECO:0000259" key="3">
    <source>
        <dbReference type="PROSITE" id="PS50158"/>
    </source>
</evidence>
<dbReference type="GO" id="GO:0006508">
    <property type="term" value="P:proteolysis"/>
    <property type="evidence" value="ECO:0007669"/>
    <property type="project" value="InterPro"/>
</dbReference>
<feature type="region of interest" description="Disordered" evidence="2">
    <location>
        <begin position="57"/>
        <end position="93"/>
    </location>
</feature>
<accession>A0A3S1BJA4</accession>
<dbReference type="InterPro" id="IPR001878">
    <property type="entry name" value="Znf_CCHC"/>
</dbReference>
<keyword evidence="1" id="KW-0862">Zinc</keyword>
<dbReference type="Pfam" id="PF00098">
    <property type="entry name" value="zf-CCHC"/>
    <property type="match status" value="1"/>
</dbReference>
<dbReference type="GO" id="GO:0008270">
    <property type="term" value="F:zinc ion binding"/>
    <property type="evidence" value="ECO:0007669"/>
    <property type="project" value="UniProtKB-KW"/>
</dbReference>
<reference evidence="4 5" key="1">
    <citation type="submission" date="2019-01" db="EMBL/GenBank/DDBJ databases">
        <title>A draft genome assembly of the solar-powered sea slug Elysia chlorotica.</title>
        <authorList>
            <person name="Cai H."/>
            <person name="Li Q."/>
            <person name="Fang X."/>
            <person name="Li J."/>
            <person name="Curtis N.E."/>
            <person name="Altenburger A."/>
            <person name="Shibata T."/>
            <person name="Feng M."/>
            <person name="Maeda T."/>
            <person name="Schwartz J.A."/>
            <person name="Shigenobu S."/>
            <person name="Lundholm N."/>
            <person name="Nishiyama T."/>
            <person name="Yang H."/>
            <person name="Hasebe M."/>
            <person name="Li S."/>
            <person name="Pierce S.K."/>
            <person name="Wang J."/>
        </authorList>
    </citation>
    <scope>NUCLEOTIDE SEQUENCE [LARGE SCALE GENOMIC DNA]</scope>
    <source>
        <strain evidence="4">EC2010</strain>
        <tissue evidence="4">Whole organism of an adult</tissue>
    </source>
</reference>
<sequence length="290" mass="32027">MAEAAQFLFGCKAVMTSMAMAGRQSAVHSPSAPATAPAELQLILKLLRSLNERMERLERQGSWQPGQTERPKDRRKRRRRATTTGRSQMRCHRCQQPGHFARECRAPAPIGSTGSVMRGEAELGGKGVPVLADTGVEVSTVRQELGVDSGRSSSIIRPPILPNGPVAPEPAVLPLERTVRVGNAVPTVASVGRRRTPQLPEVNRHVPPQPILPSQGQTLQIVDEVSPVVSRSRRRSMQLPLRRQYELLDSQAVVLPKEQTCRTVNELVLRPRRRASKLPTNIRPPYGFHD</sequence>
<dbReference type="PROSITE" id="PS50158">
    <property type="entry name" value="ZF_CCHC"/>
    <property type="match status" value="1"/>
</dbReference>
<evidence type="ECO:0000313" key="4">
    <source>
        <dbReference type="EMBL" id="RUS84976.1"/>
    </source>
</evidence>
<protein>
    <recommendedName>
        <fullName evidence="3">CCHC-type domain-containing protein</fullName>
    </recommendedName>
</protein>
<dbReference type="EMBL" id="RQTK01000187">
    <property type="protein sequence ID" value="RUS84976.1"/>
    <property type="molecule type" value="Genomic_DNA"/>
</dbReference>
<keyword evidence="1" id="KW-0863">Zinc-finger</keyword>
<gene>
    <name evidence="4" type="ORF">EGW08_007287</name>
</gene>
<dbReference type="GO" id="GO:0004190">
    <property type="term" value="F:aspartic-type endopeptidase activity"/>
    <property type="evidence" value="ECO:0007669"/>
    <property type="project" value="InterPro"/>
</dbReference>
<dbReference type="Gene3D" id="4.10.60.10">
    <property type="entry name" value="Zinc finger, CCHC-type"/>
    <property type="match status" value="1"/>
</dbReference>
<proteinExistence type="predicted"/>
<keyword evidence="1" id="KW-0479">Metal-binding</keyword>
<comment type="caution">
    <text evidence="4">The sequence shown here is derived from an EMBL/GenBank/DDBJ whole genome shotgun (WGS) entry which is preliminary data.</text>
</comment>
<dbReference type="Proteomes" id="UP000271974">
    <property type="component" value="Unassembled WGS sequence"/>
</dbReference>
<dbReference type="AlphaFoldDB" id="A0A3S1BJA4"/>
<dbReference type="SMART" id="SM00343">
    <property type="entry name" value="ZnF_C2HC"/>
    <property type="match status" value="1"/>
</dbReference>
<dbReference type="GO" id="GO:0003676">
    <property type="term" value="F:nucleic acid binding"/>
    <property type="evidence" value="ECO:0007669"/>
    <property type="project" value="InterPro"/>
</dbReference>
<name>A0A3S1BJA4_ELYCH</name>
<evidence type="ECO:0000256" key="1">
    <source>
        <dbReference type="PROSITE-ProRule" id="PRU00047"/>
    </source>
</evidence>
<evidence type="ECO:0000313" key="5">
    <source>
        <dbReference type="Proteomes" id="UP000271974"/>
    </source>
</evidence>
<evidence type="ECO:0000256" key="2">
    <source>
        <dbReference type="SAM" id="MobiDB-lite"/>
    </source>
</evidence>
<organism evidence="4 5">
    <name type="scientific">Elysia chlorotica</name>
    <name type="common">Eastern emerald elysia</name>
    <name type="synonym">Sea slug</name>
    <dbReference type="NCBI Taxonomy" id="188477"/>
    <lineage>
        <taxon>Eukaryota</taxon>
        <taxon>Metazoa</taxon>
        <taxon>Spiralia</taxon>
        <taxon>Lophotrochozoa</taxon>
        <taxon>Mollusca</taxon>
        <taxon>Gastropoda</taxon>
        <taxon>Heterobranchia</taxon>
        <taxon>Euthyneura</taxon>
        <taxon>Panpulmonata</taxon>
        <taxon>Sacoglossa</taxon>
        <taxon>Placobranchoidea</taxon>
        <taxon>Plakobranchidae</taxon>
        <taxon>Elysia</taxon>
    </lineage>
</organism>
<dbReference type="InterPro" id="IPR036875">
    <property type="entry name" value="Znf_CCHC_sf"/>
</dbReference>
<keyword evidence="5" id="KW-1185">Reference proteome</keyword>
<dbReference type="SUPFAM" id="SSF57756">
    <property type="entry name" value="Retrovirus zinc finger-like domains"/>
    <property type="match status" value="1"/>
</dbReference>
<dbReference type="PROSITE" id="PS00141">
    <property type="entry name" value="ASP_PROTEASE"/>
    <property type="match status" value="1"/>
</dbReference>
<dbReference type="InterPro" id="IPR001969">
    <property type="entry name" value="Aspartic_peptidase_AS"/>
</dbReference>